<dbReference type="HOGENOM" id="CLU_891186_0_0_0"/>
<gene>
    <name evidence="1" type="ordered locus">AciX8_1859</name>
</gene>
<reference evidence="1 2" key="1">
    <citation type="submission" date="2011-11" db="EMBL/GenBank/DDBJ databases">
        <title>Complete sequence of Granulicella mallensis MP5ACTX8.</title>
        <authorList>
            <consortium name="US DOE Joint Genome Institute"/>
            <person name="Lucas S."/>
            <person name="Copeland A."/>
            <person name="Lapidus A."/>
            <person name="Cheng J.-F."/>
            <person name="Goodwin L."/>
            <person name="Pitluck S."/>
            <person name="Peters L."/>
            <person name="Lu M."/>
            <person name="Detter J.C."/>
            <person name="Han C."/>
            <person name="Tapia R."/>
            <person name="Land M."/>
            <person name="Hauser L."/>
            <person name="Kyrpides N."/>
            <person name="Ivanova N."/>
            <person name="Mikhailova N."/>
            <person name="Pagani I."/>
            <person name="Rawat S."/>
            <person name="Mannisto M."/>
            <person name="Haggblom M."/>
            <person name="Woyke T."/>
        </authorList>
    </citation>
    <scope>NUCLEOTIDE SEQUENCE [LARGE SCALE GENOMIC DNA]</scope>
    <source>
        <strain evidence="2">ATCC BAA-1857 / DSM 23137 / MP5ACTX8</strain>
    </source>
</reference>
<evidence type="ECO:0000313" key="1">
    <source>
        <dbReference type="EMBL" id="AEU36195.1"/>
    </source>
</evidence>
<keyword evidence="2" id="KW-1185">Reference proteome</keyword>
<dbReference type="KEGG" id="gma:AciX8_1859"/>
<dbReference type="eggNOG" id="ENOG5032XPI">
    <property type="taxonomic scope" value="Bacteria"/>
</dbReference>
<name>G8NRB7_GRAMM</name>
<dbReference type="EMBL" id="CP003130">
    <property type="protein sequence ID" value="AEU36195.1"/>
    <property type="molecule type" value="Genomic_DNA"/>
</dbReference>
<organism evidence="1 2">
    <name type="scientific">Granulicella mallensis (strain ATCC BAA-1857 / DSM 23137 / MP5ACTX8)</name>
    <dbReference type="NCBI Taxonomy" id="682795"/>
    <lineage>
        <taxon>Bacteria</taxon>
        <taxon>Pseudomonadati</taxon>
        <taxon>Acidobacteriota</taxon>
        <taxon>Terriglobia</taxon>
        <taxon>Terriglobales</taxon>
        <taxon>Acidobacteriaceae</taxon>
        <taxon>Granulicella</taxon>
    </lineage>
</organism>
<dbReference type="Gene3D" id="3.40.50.410">
    <property type="entry name" value="von Willebrand factor, type A domain"/>
    <property type="match status" value="1"/>
</dbReference>
<sequence>MAGLFKQNTDISRFFYASIVVKGLDMITFRRALLVSSLAALVAVPMFAQEMPSEGPLPTSALINAESKNGVPLDPAMLTLEINGHGTPLTGVTPVHPGGTQLAILIDDGLRGSFGLQLPDLKKFINDLPPGVQVMVGYMRNGTVQGTGFTTDHAAATSVLRLPISAPGVDSSPYFCLSEISKHWPSNKPAARFVMMITNGVDPYNGSTSILNQDSPYVQTAQEDAQRAGVAVYSIAFTEAGMRGRRGSFSGQSYLSQVAEATGGRSFYQGFGNPVSLGPFLDDFRKAINESYTINFMANAPLSKRDTLTRIKVRTSQPGVKVHGPDGVHPGVVAE</sequence>
<dbReference type="AlphaFoldDB" id="G8NRB7"/>
<evidence type="ECO:0008006" key="3">
    <source>
        <dbReference type="Google" id="ProtNLM"/>
    </source>
</evidence>
<dbReference type="Proteomes" id="UP000007113">
    <property type="component" value="Chromosome"/>
</dbReference>
<dbReference type="STRING" id="682795.AciX8_1859"/>
<evidence type="ECO:0000313" key="2">
    <source>
        <dbReference type="Proteomes" id="UP000007113"/>
    </source>
</evidence>
<accession>G8NRB7</accession>
<protein>
    <recommendedName>
        <fullName evidence="3">VWFA-related domain-containing protein</fullName>
    </recommendedName>
</protein>
<dbReference type="InterPro" id="IPR036465">
    <property type="entry name" value="vWFA_dom_sf"/>
</dbReference>
<proteinExistence type="predicted"/>
<dbReference type="SUPFAM" id="SSF53300">
    <property type="entry name" value="vWA-like"/>
    <property type="match status" value="1"/>
</dbReference>